<evidence type="ECO:0000256" key="1">
    <source>
        <dbReference type="ARBA" id="ARBA00008645"/>
    </source>
</evidence>
<dbReference type="HOGENOM" id="CLU_020336_8_2_6"/>
<dbReference type="Gene3D" id="3.40.50.1820">
    <property type="entry name" value="alpha/beta hydrolase"/>
    <property type="match status" value="1"/>
</dbReference>
<dbReference type="PANTHER" id="PTHR43798:SF14">
    <property type="entry name" value="SERINE HYDROLASE-LIKE PROTEIN DDB_G0286239"/>
    <property type="match status" value="1"/>
</dbReference>
<dbReference type="Proteomes" id="UP000005953">
    <property type="component" value="Unassembled WGS sequence"/>
</dbReference>
<comment type="similarity">
    <text evidence="1">Belongs to the AB hydrolase superfamily.</text>
</comment>
<keyword evidence="5" id="KW-1185">Reference proteome</keyword>
<evidence type="ECO:0000313" key="5">
    <source>
        <dbReference type="Proteomes" id="UP000005953"/>
    </source>
</evidence>
<keyword evidence="2 4" id="KW-0378">Hydrolase</keyword>
<proteinExistence type="inferred from homology"/>
<name>A4BEJ7_9GAMM</name>
<accession>A4BEJ7</accession>
<evidence type="ECO:0000313" key="4">
    <source>
        <dbReference type="EMBL" id="EAR09424.1"/>
    </source>
</evidence>
<comment type="caution">
    <text evidence="4">The sequence shown here is derived from an EMBL/GenBank/DDBJ whole genome shotgun (WGS) entry which is preliminary data.</text>
</comment>
<dbReference type="Pfam" id="PF00561">
    <property type="entry name" value="Abhydrolase_1"/>
    <property type="match status" value="1"/>
</dbReference>
<sequence>MREISLLDGQVRGVILGQGPQRLLAFHGFLDNAYSFRRLSDALPDVELWCLDLPGHGLSSALPEQEGTFILQWLPVLGRALDELNWPSYQILGHSLGAILSQMLAALDPRITSLLSLDGLGPLTASTAQNLDRFQKLYNARGKRFPIRYYDSYDALIASREKGMFPLSRSAAETMAGRAVGLSEHGWFHRYNRRLRDESLWRLSEEEVLGWLARIGCPVNLLLFDTHRWAPMRDVFEARQRAVPELNLHQMNGSHHNHLEQPDEVAVWVRQCLE</sequence>
<dbReference type="RefSeq" id="WP_008047050.1">
    <property type="nucleotide sequence ID" value="NZ_CH724153.1"/>
</dbReference>
<dbReference type="EMBL" id="AAOE01000010">
    <property type="protein sequence ID" value="EAR09424.1"/>
    <property type="molecule type" value="Genomic_DNA"/>
</dbReference>
<dbReference type="InterPro" id="IPR050266">
    <property type="entry name" value="AB_hydrolase_sf"/>
</dbReference>
<dbReference type="STRING" id="314283.MED297_02352"/>
<evidence type="ECO:0000256" key="2">
    <source>
        <dbReference type="ARBA" id="ARBA00022801"/>
    </source>
</evidence>
<organism evidence="4 5">
    <name type="scientific">Reinekea blandensis MED297</name>
    <dbReference type="NCBI Taxonomy" id="314283"/>
    <lineage>
        <taxon>Bacteria</taxon>
        <taxon>Pseudomonadati</taxon>
        <taxon>Pseudomonadota</taxon>
        <taxon>Gammaproteobacteria</taxon>
        <taxon>Oceanospirillales</taxon>
        <taxon>Saccharospirillaceae</taxon>
        <taxon>Reinekea</taxon>
    </lineage>
</organism>
<feature type="domain" description="AB hydrolase-1" evidence="3">
    <location>
        <begin position="23"/>
        <end position="135"/>
    </location>
</feature>
<gene>
    <name evidence="4" type="ORF">MED297_02352</name>
</gene>
<protein>
    <submittedName>
        <fullName evidence="4">Hydrolase, alpha/beta fold family protein</fullName>
    </submittedName>
</protein>
<dbReference type="AlphaFoldDB" id="A4BEJ7"/>
<dbReference type="InterPro" id="IPR000073">
    <property type="entry name" value="AB_hydrolase_1"/>
</dbReference>
<dbReference type="InterPro" id="IPR029058">
    <property type="entry name" value="AB_hydrolase_fold"/>
</dbReference>
<dbReference type="PANTHER" id="PTHR43798">
    <property type="entry name" value="MONOACYLGLYCEROL LIPASE"/>
    <property type="match status" value="1"/>
</dbReference>
<dbReference type="GO" id="GO:0016020">
    <property type="term" value="C:membrane"/>
    <property type="evidence" value="ECO:0007669"/>
    <property type="project" value="TreeGrafter"/>
</dbReference>
<evidence type="ECO:0000259" key="3">
    <source>
        <dbReference type="Pfam" id="PF00561"/>
    </source>
</evidence>
<dbReference type="SUPFAM" id="SSF53474">
    <property type="entry name" value="alpha/beta-Hydrolases"/>
    <property type="match status" value="1"/>
</dbReference>
<reference evidence="4 5" key="1">
    <citation type="submission" date="2006-02" db="EMBL/GenBank/DDBJ databases">
        <authorList>
            <person name="Pinhassi J."/>
            <person name="Pedros-Alio C."/>
            <person name="Ferriera S."/>
            <person name="Johnson J."/>
            <person name="Kravitz S."/>
            <person name="Halpern A."/>
            <person name="Remington K."/>
            <person name="Beeson K."/>
            <person name="Tran B."/>
            <person name="Rogers Y.-H."/>
            <person name="Friedman R."/>
            <person name="Venter J.C."/>
        </authorList>
    </citation>
    <scope>NUCLEOTIDE SEQUENCE [LARGE SCALE GENOMIC DNA]</scope>
    <source>
        <strain evidence="4 5">MED297</strain>
    </source>
</reference>
<dbReference type="GO" id="GO:0016787">
    <property type="term" value="F:hydrolase activity"/>
    <property type="evidence" value="ECO:0007669"/>
    <property type="project" value="UniProtKB-KW"/>
</dbReference>
<dbReference type="OrthoDB" id="149912at2"/>